<dbReference type="Pfam" id="PF07282">
    <property type="entry name" value="Cas12f1-like_TNB"/>
    <property type="match status" value="1"/>
</dbReference>
<dbReference type="InterPro" id="IPR010095">
    <property type="entry name" value="Cas12f1-like_TNB"/>
</dbReference>
<organism evidence="3 4">
    <name type="scientific">Haloferax larsenii</name>
    <dbReference type="NCBI Taxonomy" id="302484"/>
    <lineage>
        <taxon>Archaea</taxon>
        <taxon>Methanobacteriati</taxon>
        <taxon>Methanobacteriota</taxon>
        <taxon>Stenosarchaea group</taxon>
        <taxon>Halobacteria</taxon>
        <taxon>Halobacteriales</taxon>
        <taxon>Haloferacaceae</taxon>
        <taxon>Haloferax</taxon>
    </lineage>
</organism>
<accession>A0A1H7LN58</accession>
<name>A0A1H7LN58_HALLR</name>
<keyword evidence="1" id="KW-0238">DNA-binding</keyword>
<dbReference type="GO" id="GO:0003677">
    <property type="term" value="F:DNA binding"/>
    <property type="evidence" value="ECO:0007669"/>
    <property type="project" value="UniProtKB-KW"/>
</dbReference>
<feature type="domain" description="Cas12f1-like TNB" evidence="2">
    <location>
        <begin position="299"/>
        <end position="366"/>
    </location>
</feature>
<dbReference type="Proteomes" id="UP000183894">
    <property type="component" value="Unassembled WGS sequence"/>
</dbReference>
<proteinExistence type="predicted"/>
<gene>
    <name evidence="3" type="ORF">SAMN04488691_102373</name>
</gene>
<dbReference type="RefSeq" id="WP_074792966.1">
    <property type="nucleotide sequence ID" value="NZ_FOAD01000002.1"/>
</dbReference>
<dbReference type="EMBL" id="FOAD01000002">
    <property type="protein sequence ID" value="SEL00383.1"/>
    <property type="molecule type" value="Genomic_DNA"/>
</dbReference>
<dbReference type="NCBIfam" id="TIGR01766">
    <property type="entry name" value="IS200/IS605 family accessory protein TnpB-like domain"/>
    <property type="match status" value="1"/>
</dbReference>
<evidence type="ECO:0000313" key="4">
    <source>
        <dbReference type="Proteomes" id="UP000183894"/>
    </source>
</evidence>
<sequence>MEKSLTKTLVFQLQPDDERLLSEAYHEARWVYNQTIQLATNGMDWGNISPRLENEADLVKNTTQRVVAKALDALQQSYDRDDYNTPSHEKTGPYPLRMNFTEGYNLTLEGDEIHYRVSAKPYNPVNGTLRGSPDNLKLLEQALESDEWRVGMAEAMVRNGNHELHVNVTHLEATVNDKHDARTVVGVDINEDCVALATLREDDLVDSVVIDYPEIKQERHRYFTMRKRMQNVGQTAFDRVFENKEERYVHDQLHQVSRRIVEWIQQFESPLVVFEDLKHMRDSIDYGTRMNRRLHSLPFHKLRSFVAYKSAFEGIPSDDIDPAYTSQMCSFTGCEHTSRSNRRKKRFKCKACGRQDHADRNAAVNIAKKGLESLNRNVPALKRLPNIRKLRRQASGCVNQPTVTHSTARGYQADGRVGVSD</sequence>
<evidence type="ECO:0000259" key="2">
    <source>
        <dbReference type="Pfam" id="PF07282"/>
    </source>
</evidence>
<evidence type="ECO:0000313" key="3">
    <source>
        <dbReference type="EMBL" id="SEL00383.1"/>
    </source>
</evidence>
<reference evidence="3 4" key="1">
    <citation type="submission" date="2016-10" db="EMBL/GenBank/DDBJ databases">
        <authorList>
            <person name="de Groot N.N."/>
        </authorList>
    </citation>
    <scope>NUCLEOTIDE SEQUENCE [LARGE SCALE GENOMIC DNA]</scope>
    <source>
        <strain evidence="3 4">CDM_5</strain>
    </source>
</reference>
<protein>
    <submittedName>
        <fullName evidence="3">Transposase, IS605 OrfB family, central region</fullName>
    </submittedName>
</protein>
<dbReference type="AlphaFoldDB" id="A0A1H7LN58"/>
<dbReference type="OrthoDB" id="168528at2157"/>
<evidence type="ECO:0000256" key="1">
    <source>
        <dbReference type="ARBA" id="ARBA00023125"/>
    </source>
</evidence>
<dbReference type="NCBIfam" id="NF040570">
    <property type="entry name" value="guided_TnpB"/>
    <property type="match status" value="1"/>
</dbReference>